<evidence type="ECO:0000313" key="3">
    <source>
        <dbReference type="Proteomes" id="UP001240984"/>
    </source>
</evidence>
<keyword evidence="1" id="KW-1133">Transmembrane helix</keyword>
<comment type="caution">
    <text evidence="2">The sequence shown here is derived from an EMBL/GenBank/DDBJ whole genome shotgun (WGS) entry which is preliminary data.</text>
</comment>
<reference evidence="2 3" key="1">
    <citation type="submission" date="2023-07" db="EMBL/GenBank/DDBJ databases">
        <title>Sequencing the genomes of 1000 actinobacteria strains.</title>
        <authorList>
            <person name="Klenk H.-P."/>
        </authorList>
    </citation>
    <scope>NUCLEOTIDE SEQUENCE [LARGE SCALE GENOMIC DNA]</scope>
    <source>
        <strain evidence="2 3">DSM 44710</strain>
    </source>
</reference>
<accession>A0ABT9MMA5</accession>
<proteinExistence type="predicted"/>
<dbReference type="Proteomes" id="UP001240984">
    <property type="component" value="Unassembled WGS sequence"/>
</dbReference>
<protein>
    <submittedName>
        <fullName evidence="2">Uncharacterized protein</fullName>
    </submittedName>
</protein>
<evidence type="ECO:0000313" key="2">
    <source>
        <dbReference type="EMBL" id="MDP9792566.1"/>
    </source>
</evidence>
<dbReference type="EMBL" id="JAUSRA010000001">
    <property type="protein sequence ID" value="MDP9792566.1"/>
    <property type="molecule type" value="Genomic_DNA"/>
</dbReference>
<sequence>MLTAQMAVWLTMARPVAGLLAAAPEPTATPSDGFDWSRINPDPAGVPRVELFYTLINAGLWLGIAAILAGGTGALIAMALGPLFGSHAADNRGRAWLLRLSGLLLLAGSFVSIGAMLYRL</sequence>
<gene>
    <name evidence="2" type="ORF">J2S43_001078</name>
</gene>
<keyword evidence="3" id="KW-1185">Reference proteome</keyword>
<feature type="transmembrane region" description="Helical" evidence="1">
    <location>
        <begin position="60"/>
        <end position="84"/>
    </location>
</feature>
<name>A0ABT9MMA5_9ACTN</name>
<evidence type="ECO:0000256" key="1">
    <source>
        <dbReference type="SAM" id="Phobius"/>
    </source>
</evidence>
<keyword evidence="1" id="KW-0812">Transmembrane</keyword>
<keyword evidence="1" id="KW-0472">Membrane</keyword>
<organism evidence="2 3">
    <name type="scientific">Catenuloplanes nepalensis</name>
    <dbReference type="NCBI Taxonomy" id="587533"/>
    <lineage>
        <taxon>Bacteria</taxon>
        <taxon>Bacillati</taxon>
        <taxon>Actinomycetota</taxon>
        <taxon>Actinomycetes</taxon>
        <taxon>Micromonosporales</taxon>
        <taxon>Micromonosporaceae</taxon>
        <taxon>Catenuloplanes</taxon>
    </lineage>
</organism>
<dbReference type="RefSeq" id="WP_306827440.1">
    <property type="nucleotide sequence ID" value="NZ_JAUSRA010000001.1"/>
</dbReference>
<feature type="transmembrane region" description="Helical" evidence="1">
    <location>
        <begin position="96"/>
        <end position="118"/>
    </location>
</feature>